<dbReference type="Proteomes" id="UP001431783">
    <property type="component" value="Unassembled WGS sequence"/>
</dbReference>
<keyword evidence="2" id="KW-1185">Reference proteome</keyword>
<gene>
    <name evidence="1" type="ORF">WA026_003832</name>
</gene>
<reference evidence="1 2" key="1">
    <citation type="submission" date="2023-03" db="EMBL/GenBank/DDBJ databases">
        <title>Genome insight into feeding habits of ladybird beetles.</title>
        <authorList>
            <person name="Li H.-S."/>
            <person name="Huang Y.-H."/>
            <person name="Pang H."/>
        </authorList>
    </citation>
    <scope>NUCLEOTIDE SEQUENCE [LARGE SCALE GENOMIC DNA]</scope>
    <source>
        <strain evidence="1">SYSU_2023b</strain>
        <tissue evidence="1">Whole body</tissue>
    </source>
</reference>
<comment type="caution">
    <text evidence="1">The sequence shown here is derived from an EMBL/GenBank/DDBJ whole genome shotgun (WGS) entry which is preliminary data.</text>
</comment>
<name>A0AAW1U800_9CUCU</name>
<evidence type="ECO:0000313" key="1">
    <source>
        <dbReference type="EMBL" id="KAK9879019.1"/>
    </source>
</evidence>
<accession>A0AAW1U800</accession>
<evidence type="ECO:0000313" key="2">
    <source>
        <dbReference type="Proteomes" id="UP001431783"/>
    </source>
</evidence>
<dbReference type="EMBL" id="JARQZJ010000061">
    <property type="protein sequence ID" value="KAK9879019.1"/>
    <property type="molecule type" value="Genomic_DNA"/>
</dbReference>
<dbReference type="AlphaFoldDB" id="A0AAW1U800"/>
<proteinExistence type="predicted"/>
<sequence length="147" mass="17238">MDENCLIAAALALSLKTKQRKKRQWSKAWFLKRNSLSHTNLMRELRLEPCDWLNYLRMDEDAYLLLLQLVTPFVKKQNTNMREAITPHERLSATLRFLLSTMLDDMLDDAMMVYGILYPVDSGGNQPKCRNPFIIGPRARMLFILYI</sequence>
<organism evidence="1 2">
    <name type="scientific">Henosepilachna vigintioctopunctata</name>
    <dbReference type="NCBI Taxonomy" id="420089"/>
    <lineage>
        <taxon>Eukaryota</taxon>
        <taxon>Metazoa</taxon>
        <taxon>Ecdysozoa</taxon>
        <taxon>Arthropoda</taxon>
        <taxon>Hexapoda</taxon>
        <taxon>Insecta</taxon>
        <taxon>Pterygota</taxon>
        <taxon>Neoptera</taxon>
        <taxon>Endopterygota</taxon>
        <taxon>Coleoptera</taxon>
        <taxon>Polyphaga</taxon>
        <taxon>Cucujiformia</taxon>
        <taxon>Coccinelloidea</taxon>
        <taxon>Coccinellidae</taxon>
        <taxon>Epilachninae</taxon>
        <taxon>Epilachnini</taxon>
        <taxon>Henosepilachna</taxon>
    </lineage>
</organism>
<protein>
    <submittedName>
        <fullName evidence="1">Uncharacterized protein</fullName>
    </submittedName>
</protein>